<evidence type="ECO:0000313" key="2">
    <source>
        <dbReference type="EMBL" id="AIS51997.1"/>
    </source>
</evidence>
<dbReference type="AlphaFoldDB" id="A0A097AQD2"/>
<organism evidence="2 3">
    <name type="scientific">Thermoanaerobacter kivui</name>
    <name type="common">Acetogenium kivui</name>
    <dbReference type="NCBI Taxonomy" id="2325"/>
    <lineage>
        <taxon>Bacteria</taxon>
        <taxon>Bacillati</taxon>
        <taxon>Bacillota</taxon>
        <taxon>Clostridia</taxon>
        <taxon>Thermoanaerobacterales</taxon>
        <taxon>Thermoanaerobacteraceae</taxon>
        <taxon>Thermoanaerobacter</taxon>
    </lineage>
</organism>
<accession>A0A097AQD2</accession>
<protein>
    <submittedName>
        <fullName evidence="2">Uncharacterized protein</fullName>
    </submittedName>
</protein>
<keyword evidence="1" id="KW-0472">Membrane</keyword>
<proteinExistence type="predicted"/>
<evidence type="ECO:0000256" key="1">
    <source>
        <dbReference type="SAM" id="Phobius"/>
    </source>
</evidence>
<keyword evidence="1" id="KW-1133">Transmembrane helix</keyword>
<dbReference type="STRING" id="2325.TKV_c08150"/>
<dbReference type="KEGG" id="tki:TKV_c08150"/>
<dbReference type="Proteomes" id="UP000029669">
    <property type="component" value="Chromosome"/>
</dbReference>
<keyword evidence="1" id="KW-0812">Transmembrane</keyword>
<gene>
    <name evidence="2" type="ORF">TKV_c08150</name>
</gene>
<feature type="transmembrane region" description="Helical" evidence="1">
    <location>
        <begin position="7"/>
        <end position="26"/>
    </location>
</feature>
<name>A0A097AQD2_THEKI</name>
<keyword evidence="3" id="KW-1185">Reference proteome</keyword>
<sequence length="47" mass="5337">MNGREKIILNILIMLLILCSYSVMAFEQLVPLGEVDQIVLHSIVLPR</sequence>
<dbReference type="EMBL" id="CP009170">
    <property type="protein sequence ID" value="AIS51997.1"/>
    <property type="molecule type" value="Genomic_DNA"/>
</dbReference>
<evidence type="ECO:0000313" key="3">
    <source>
        <dbReference type="Proteomes" id="UP000029669"/>
    </source>
</evidence>
<dbReference type="HOGENOM" id="CLU_3174235_0_0_9"/>
<reference evidence="3" key="1">
    <citation type="journal article" date="2015" name="Genome Announc.">
        <title>Whole-Genome Sequences of 80 Environmental and Clinical Isolates of Burkholderia pseudomallei.</title>
        <authorList>
            <person name="Johnson S.L."/>
            <person name="Baker A.L."/>
            <person name="Chain P.S."/>
            <person name="Currie B.J."/>
            <person name="Daligault H.E."/>
            <person name="Davenport K.W."/>
            <person name="Davis C.B."/>
            <person name="Inglis T.J."/>
            <person name="Kaestli M."/>
            <person name="Koren S."/>
            <person name="Mayo M."/>
            <person name="Merritt A.J."/>
            <person name="Price E.P."/>
            <person name="Sarovich D.S."/>
            <person name="Warner J."/>
            <person name="Rosovitz M.J."/>
        </authorList>
    </citation>
    <scope>NUCLEOTIDE SEQUENCE [LARGE SCALE GENOMIC DNA]</scope>
    <source>
        <strain evidence="3">DSM 2030</strain>
    </source>
</reference>